<evidence type="ECO:0008006" key="3">
    <source>
        <dbReference type="Google" id="ProtNLM"/>
    </source>
</evidence>
<keyword evidence="2" id="KW-1185">Reference proteome</keyword>
<name>A0A562QG63_9PSED</name>
<dbReference type="Proteomes" id="UP000316905">
    <property type="component" value="Unassembled WGS sequence"/>
</dbReference>
<dbReference type="GO" id="GO:0030244">
    <property type="term" value="P:cellulose biosynthetic process"/>
    <property type="evidence" value="ECO:0007669"/>
    <property type="project" value="InterPro"/>
</dbReference>
<dbReference type="Gene3D" id="3.30.70.2590">
    <property type="match status" value="1"/>
</dbReference>
<dbReference type="Pfam" id="PF03500">
    <property type="entry name" value="Cellsynth_D"/>
    <property type="match status" value="1"/>
</dbReference>
<dbReference type="InterPro" id="IPR022798">
    <property type="entry name" value="BcsD_bac"/>
</dbReference>
<accession>A0A562QG63</accession>
<organism evidence="1 2">
    <name type="scientific">Pseudomonas duriflava</name>
    <dbReference type="NCBI Taxonomy" id="459528"/>
    <lineage>
        <taxon>Bacteria</taxon>
        <taxon>Pseudomonadati</taxon>
        <taxon>Pseudomonadota</taxon>
        <taxon>Gammaproteobacteria</taxon>
        <taxon>Pseudomonadales</taxon>
        <taxon>Pseudomonadaceae</taxon>
        <taxon>Pseudomonas</taxon>
    </lineage>
</organism>
<protein>
    <recommendedName>
        <fullName evidence="3">Cellulose synthase subunit D</fullName>
    </recommendedName>
</protein>
<gene>
    <name evidence="1" type="ORF">IQ22_01642</name>
</gene>
<proteinExistence type="predicted"/>
<reference evidence="1 2" key="1">
    <citation type="journal article" date="2015" name="Stand. Genomic Sci.">
        <title>Genomic Encyclopedia of Bacterial and Archaeal Type Strains, Phase III: the genomes of soil and plant-associated and newly described type strains.</title>
        <authorList>
            <person name="Whitman W.B."/>
            <person name="Woyke T."/>
            <person name="Klenk H.P."/>
            <person name="Zhou Y."/>
            <person name="Lilburn T.G."/>
            <person name="Beck B.J."/>
            <person name="De Vos P."/>
            <person name="Vandamme P."/>
            <person name="Eisen J.A."/>
            <person name="Garrity G."/>
            <person name="Hugenholtz P."/>
            <person name="Kyrpides N.C."/>
        </authorList>
    </citation>
    <scope>NUCLEOTIDE SEQUENCE [LARGE SCALE GENOMIC DNA]</scope>
    <source>
        <strain evidence="1 2">CGMCC 1.6858</strain>
    </source>
</reference>
<dbReference type="RefSeq" id="WP_145140628.1">
    <property type="nucleotide sequence ID" value="NZ_VLKY01000004.1"/>
</dbReference>
<dbReference type="AlphaFoldDB" id="A0A562QG63"/>
<dbReference type="EMBL" id="VLKY01000004">
    <property type="protein sequence ID" value="TWI55709.1"/>
    <property type="molecule type" value="Genomic_DNA"/>
</dbReference>
<dbReference type="OrthoDB" id="6078279at2"/>
<dbReference type="InterPro" id="IPR038470">
    <property type="entry name" value="Cellsynth_D_sf"/>
</dbReference>
<sequence length="153" mass="17122">MQPKDIEQATLAYFMECRGQGQWSKFILILIGEMYRSAGSADAQGFLRLVGSRLHDTLGLAEQPTLEALEATLNEQWRAMDWGWVRLTLQGQGIEITHGAYPVLEASEQWTQSISAVLEGLYESLFQAQGEETRLQVRLVENLSGALVFRCAS</sequence>
<comment type="caution">
    <text evidence="1">The sequence shown here is derived from an EMBL/GenBank/DDBJ whole genome shotgun (WGS) entry which is preliminary data.</text>
</comment>
<evidence type="ECO:0000313" key="2">
    <source>
        <dbReference type="Proteomes" id="UP000316905"/>
    </source>
</evidence>
<evidence type="ECO:0000313" key="1">
    <source>
        <dbReference type="EMBL" id="TWI55709.1"/>
    </source>
</evidence>